<evidence type="ECO:0000313" key="5">
    <source>
        <dbReference type="Proteomes" id="UP001242480"/>
    </source>
</evidence>
<comment type="caution">
    <text evidence="4">The sequence shown here is derived from an EMBL/GenBank/DDBJ whole genome shotgun (WGS) entry which is preliminary data.</text>
</comment>
<proteinExistence type="predicted"/>
<dbReference type="PROSITE" id="PS00445">
    <property type="entry name" value="FGGY_KINASES_2"/>
    <property type="match status" value="1"/>
</dbReference>
<dbReference type="Gene3D" id="3.30.420.40">
    <property type="match status" value="2"/>
</dbReference>
<reference evidence="4 5" key="1">
    <citation type="submission" date="2023-07" db="EMBL/GenBank/DDBJ databases">
        <title>Genomic Encyclopedia of Type Strains, Phase IV (KMG-IV): sequencing the most valuable type-strain genomes for metagenomic binning, comparative biology and taxonomic classification.</title>
        <authorList>
            <person name="Goeker M."/>
        </authorList>
    </citation>
    <scope>NUCLEOTIDE SEQUENCE [LARGE SCALE GENOMIC DNA]</scope>
    <source>
        <strain evidence="4 5">DSM 19619</strain>
    </source>
</reference>
<dbReference type="PANTHER" id="PTHR43435">
    <property type="entry name" value="RIBULOKINASE"/>
    <property type="match status" value="1"/>
</dbReference>
<protein>
    <submittedName>
        <fullName evidence="4">L-ribulokinase</fullName>
        <ecNumber evidence="4">2.7.1.16</ecNumber>
    </submittedName>
</protein>
<evidence type="ECO:0000256" key="1">
    <source>
        <dbReference type="ARBA" id="ARBA00022679"/>
    </source>
</evidence>
<keyword evidence="1 4" id="KW-0808">Transferase</keyword>
<dbReference type="GO" id="GO:0008741">
    <property type="term" value="F:ribulokinase activity"/>
    <property type="evidence" value="ECO:0007669"/>
    <property type="project" value="UniProtKB-EC"/>
</dbReference>
<accession>A0ABU0IYW8</accession>
<dbReference type="Pfam" id="PF02782">
    <property type="entry name" value="FGGY_C"/>
    <property type="match status" value="1"/>
</dbReference>
<dbReference type="EC" id="2.7.1.16" evidence="4"/>
<dbReference type="Proteomes" id="UP001242480">
    <property type="component" value="Unassembled WGS sequence"/>
</dbReference>
<dbReference type="PANTHER" id="PTHR43435:SF4">
    <property type="entry name" value="FGGY CARBOHYDRATE KINASE DOMAIN-CONTAINING PROTEIN"/>
    <property type="match status" value="1"/>
</dbReference>
<dbReference type="PIRSF" id="PIRSF000538">
    <property type="entry name" value="GlpK"/>
    <property type="match status" value="1"/>
</dbReference>
<feature type="domain" description="Carbohydrate kinase FGGY C-terminal" evidence="3">
    <location>
        <begin position="282"/>
        <end position="471"/>
    </location>
</feature>
<dbReference type="RefSeq" id="WP_307266568.1">
    <property type="nucleotide sequence ID" value="NZ_JAUSVX010000001.1"/>
</dbReference>
<dbReference type="InterPro" id="IPR018483">
    <property type="entry name" value="Carb_kinase_FGGY_CS"/>
</dbReference>
<dbReference type="InterPro" id="IPR043129">
    <property type="entry name" value="ATPase_NBD"/>
</dbReference>
<name>A0ABU0IYW8_9HYPH</name>
<keyword evidence="2" id="KW-0418">Kinase</keyword>
<dbReference type="EMBL" id="JAUSVX010000001">
    <property type="protein sequence ID" value="MDQ0467210.1"/>
    <property type="molecule type" value="Genomic_DNA"/>
</dbReference>
<organism evidence="4 5">
    <name type="scientific">Labrys wisconsinensis</name>
    <dbReference type="NCBI Taxonomy" id="425677"/>
    <lineage>
        <taxon>Bacteria</taxon>
        <taxon>Pseudomonadati</taxon>
        <taxon>Pseudomonadota</taxon>
        <taxon>Alphaproteobacteria</taxon>
        <taxon>Hyphomicrobiales</taxon>
        <taxon>Xanthobacteraceae</taxon>
        <taxon>Labrys</taxon>
    </lineage>
</organism>
<keyword evidence="5" id="KW-1185">Reference proteome</keyword>
<evidence type="ECO:0000259" key="3">
    <source>
        <dbReference type="Pfam" id="PF02782"/>
    </source>
</evidence>
<dbReference type="InterPro" id="IPR018485">
    <property type="entry name" value="FGGY_C"/>
</dbReference>
<dbReference type="InterPro" id="IPR000577">
    <property type="entry name" value="Carb_kinase_FGGY"/>
</dbReference>
<dbReference type="SUPFAM" id="SSF53067">
    <property type="entry name" value="Actin-like ATPase domain"/>
    <property type="match status" value="2"/>
</dbReference>
<evidence type="ECO:0000313" key="4">
    <source>
        <dbReference type="EMBL" id="MDQ0467210.1"/>
    </source>
</evidence>
<evidence type="ECO:0000256" key="2">
    <source>
        <dbReference type="ARBA" id="ARBA00022777"/>
    </source>
</evidence>
<gene>
    <name evidence="4" type="ORF">QO011_000205</name>
</gene>
<sequence length="534" mass="56684">MARLPRRRAVTDMSQQCLIGVDFGTASARGVLIDAETGVQVDSAVHRYRHGVLSQALPNGRRLPPGYALQVPADYLEAAEHILTRLGQGRQVVSIGIDFTASSPMPAFADGRALQAALPDEPHAYVKLWKHTAAQSYADDVNRLGGRFLDNFGGRVSGEAMLPKAIELARQSPATWSRCERFIEAGDWLVWQLTGSECRSMDFACFKAQYTPDEGYPSHLLPGLSERLGPPTAVGTAAGELSERWRSSTGIRGWPIVAVASIDSHAVLPAVGAVRGGALVGALGTSAGFIAVDPTAHALPSGLESAAMGAALPGLWSCEAGQAAFGDMLTWFAQTFPLAPDMQSNFASYDAAASAVRPGQSGLVALDWFGGNRIPWRDSGLGGVLAGLRIGASAGEIYRSLVESLCFGARLIVELIENGGVPVHEMILTSGLSRNALLVQTMTDVLGRNVSIPKIENPTAVGAAIHGAVAAGLVPDYIAGSFRYGAGSKRVLEPNQAHRAIYDEIYGAYRELVFDDSVRSVMRRLHGVSARWQG</sequence>